<name>A0A6S6SGK2_9BACT</name>
<dbReference type="HAMAP" id="MF_00092">
    <property type="entry name" value="MutS2"/>
    <property type="match status" value="1"/>
</dbReference>
<gene>
    <name evidence="7" type="primary">mutS2</name>
    <name evidence="7" type="synonym">rqcU</name>
    <name evidence="10" type="ORF">HELGO_WM32469</name>
</gene>
<keyword evidence="6 7" id="KW-0238">DNA-binding</keyword>
<keyword evidence="7" id="KW-0540">Nuclease</keyword>
<keyword evidence="2 7" id="KW-0547">Nucleotide-binding</keyword>
<evidence type="ECO:0000256" key="2">
    <source>
        <dbReference type="ARBA" id="ARBA00022741"/>
    </source>
</evidence>
<dbReference type="SMART" id="SM00533">
    <property type="entry name" value="MUTSd"/>
    <property type="match status" value="1"/>
</dbReference>
<dbReference type="InterPro" id="IPR036063">
    <property type="entry name" value="Smr_dom_sf"/>
</dbReference>
<dbReference type="SMART" id="SM00534">
    <property type="entry name" value="MUTSac"/>
    <property type="match status" value="1"/>
</dbReference>
<comment type="function">
    <text evidence="7">Endonuclease that is involved in the suppression of homologous recombination and thus may have a key role in the control of bacterial genetic diversity.</text>
</comment>
<dbReference type="GO" id="GO:0030983">
    <property type="term" value="F:mismatched DNA binding"/>
    <property type="evidence" value="ECO:0007669"/>
    <property type="project" value="InterPro"/>
</dbReference>
<evidence type="ECO:0000256" key="4">
    <source>
        <dbReference type="ARBA" id="ARBA00022840"/>
    </source>
</evidence>
<dbReference type="GO" id="GO:0006298">
    <property type="term" value="P:mismatch repair"/>
    <property type="evidence" value="ECO:0007669"/>
    <property type="project" value="InterPro"/>
</dbReference>
<keyword evidence="3 7" id="KW-0378">Hydrolase</keyword>
<dbReference type="InterPro" id="IPR002625">
    <property type="entry name" value="Smr_dom"/>
</dbReference>
<dbReference type="EC" id="3.1.-.-" evidence="7"/>
<dbReference type="GO" id="GO:0140664">
    <property type="term" value="F:ATP-dependent DNA damage sensor activity"/>
    <property type="evidence" value="ECO:0007669"/>
    <property type="project" value="InterPro"/>
</dbReference>
<evidence type="ECO:0000256" key="5">
    <source>
        <dbReference type="ARBA" id="ARBA00022884"/>
    </source>
</evidence>
<dbReference type="GO" id="GO:0043023">
    <property type="term" value="F:ribosomal large subunit binding"/>
    <property type="evidence" value="ECO:0007669"/>
    <property type="project" value="UniProtKB-UniRule"/>
</dbReference>
<evidence type="ECO:0000259" key="9">
    <source>
        <dbReference type="PROSITE" id="PS50828"/>
    </source>
</evidence>
<dbReference type="Gene3D" id="3.40.50.300">
    <property type="entry name" value="P-loop containing nucleotide triphosphate hydrolases"/>
    <property type="match status" value="1"/>
</dbReference>
<dbReference type="SUPFAM" id="SSF52540">
    <property type="entry name" value="P-loop containing nucleoside triphosphate hydrolases"/>
    <property type="match status" value="1"/>
</dbReference>
<dbReference type="GO" id="GO:0045910">
    <property type="term" value="P:negative regulation of DNA recombination"/>
    <property type="evidence" value="ECO:0007669"/>
    <property type="project" value="InterPro"/>
</dbReference>
<dbReference type="AlphaFoldDB" id="A0A6S6SGK2"/>
<evidence type="ECO:0000313" key="10">
    <source>
        <dbReference type="EMBL" id="CAA6804477.1"/>
    </source>
</evidence>
<dbReference type="GO" id="GO:0004519">
    <property type="term" value="F:endonuclease activity"/>
    <property type="evidence" value="ECO:0007669"/>
    <property type="project" value="UniProtKB-UniRule"/>
</dbReference>
<feature type="binding site" evidence="7">
    <location>
        <begin position="308"/>
        <end position="315"/>
    </location>
    <ligand>
        <name>ATP</name>
        <dbReference type="ChEBI" id="CHEBI:30616"/>
    </ligand>
</feature>
<keyword evidence="5 7" id="KW-0694">RNA-binding</keyword>
<dbReference type="PIRSF" id="PIRSF005814">
    <property type="entry name" value="MutS_YshD"/>
    <property type="match status" value="1"/>
</dbReference>
<evidence type="ECO:0000256" key="6">
    <source>
        <dbReference type="ARBA" id="ARBA00023125"/>
    </source>
</evidence>
<dbReference type="InterPro" id="IPR005747">
    <property type="entry name" value="MutS2"/>
</dbReference>
<dbReference type="InterPro" id="IPR045076">
    <property type="entry name" value="MutS"/>
</dbReference>
<dbReference type="GO" id="GO:0016887">
    <property type="term" value="F:ATP hydrolysis activity"/>
    <property type="evidence" value="ECO:0007669"/>
    <property type="project" value="InterPro"/>
</dbReference>
<reference evidence="10" key="1">
    <citation type="submission" date="2020-01" db="EMBL/GenBank/DDBJ databases">
        <authorList>
            <person name="Meier V. D."/>
            <person name="Meier V D."/>
        </authorList>
    </citation>
    <scope>NUCLEOTIDE SEQUENCE</scope>
    <source>
        <strain evidence="10">HLG_WM_MAG_12</strain>
    </source>
</reference>
<dbReference type="GO" id="GO:0072344">
    <property type="term" value="P:rescue of stalled ribosome"/>
    <property type="evidence" value="ECO:0007669"/>
    <property type="project" value="UniProtKB-UniRule"/>
</dbReference>
<comment type="subunit">
    <text evidence="7">Homodimer. Binds to stalled ribosomes, contacting rRNA.</text>
</comment>
<feature type="domain" description="Smr" evidence="9">
    <location>
        <begin position="660"/>
        <end position="734"/>
    </location>
</feature>
<evidence type="ECO:0000256" key="8">
    <source>
        <dbReference type="SAM" id="Coils"/>
    </source>
</evidence>
<evidence type="ECO:0000256" key="7">
    <source>
        <dbReference type="HAMAP-Rule" id="MF_00092"/>
    </source>
</evidence>
<keyword evidence="8" id="KW-0175">Coiled coil</keyword>
<keyword evidence="1 7" id="KW-0699">rRNA-binding</keyword>
<dbReference type="PROSITE" id="PS50828">
    <property type="entry name" value="SMR"/>
    <property type="match status" value="1"/>
</dbReference>
<proteinExistence type="inferred from homology"/>
<evidence type="ECO:0000256" key="3">
    <source>
        <dbReference type="ARBA" id="ARBA00022801"/>
    </source>
</evidence>
<dbReference type="SUPFAM" id="SSF160443">
    <property type="entry name" value="SMR domain-like"/>
    <property type="match status" value="1"/>
</dbReference>
<dbReference type="GO" id="GO:0019843">
    <property type="term" value="F:rRNA binding"/>
    <property type="evidence" value="ECO:0007669"/>
    <property type="project" value="UniProtKB-UniRule"/>
</dbReference>
<comment type="similarity">
    <text evidence="7">Belongs to the DNA mismatch repair MutS family. MutS2 subfamily.</text>
</comment>
<sequence length="734" mass="84137">MNIQSRLDLDEFVDNFKNYFARTKDISMLGDDKRHFEYINELAKYDFILPTHTQDLTDTINRLTKFATLDSSSIFEIVKIIRYFMYLKSTNFSNLLNTWFSKILIPKELLDITYFFDTKKPEFKDDIDPKLQDIASSISRLKRDIISTYEGILQSSNLREYLIDRQIYYIDNKECLLLRGGFSNVLKAKVISRSSTGYFYVIPDKIKDITNKIGELTLKKEDILFEYRKTISKTLNKHLLFVKYINKEFDIFDHYQARVMFAKSKNLEFILPNRKSKKVVLNSFKHPALKSAVALDITLDSSIMLITGVNAGGKTILLKSILGAVYLASFLLPLPLNADKSDIGYFKEIVPILDDPQNIKNDISTFAGRMVEFSKLFNKQDILVGVDEIELGTDSAEASSLFKSILDELSVHNKIIVTTHHKKLASLMSSKDNVQMIATLYDEKNRKPTYRFLEGTIGKSYAFETARRYKIPSHIIDNALLLHSKKEDNLNHLIEKNIELETDLKKKKGFLNKELKQVNKLKLQLLTEKKEQKQSFESLISSYQTKYQKAINEAKEAVKQKSSKDIHKQIAVANASLSKITQKNQENKNNQKNTEFKVKDIVKYRNTKAEILSIKKNKILLSCEGMKLSVSPDDISKSHSKEKPKSIISYEKPKNAFIKLDIHGLRVNEASMQIENFLNDALLAGLEEVYIYHGIGSGILANFTKELLENHPRVVSYDDATPSMGGYGATVIKL</sequence>
<dbReference type="Gene3D" id="3.30.1370.110">
    <property type="match status" value="1"/>
</dbReference>
<dbReference type="SMART" id="SM00463">
    <property type="entry name" value="SMR"/>
    <property type="match status" value="1"/>
</dbReference>
<dbReference type="Pfam" id="PF01713">
    <property type="entry name" value="Smr"/>
    <property type="match status" value="1"/>
</dbReference>
<dbReference type="NCBIfam" id="TIGR01069">
    <property type="entry name" value="mutS2"/>
    <property type="match status" value="1"/>
</dbReference>
<dbReference type="InterPro" id="IPR000432">
    <property type="entry name" value="DNA_mismatch_repair_MutS_C"/>
</dbReference>
<dbReference type="PANTHER" id="PTHR11361:SF14">
    <property type="entry name" value="DNA MISMATCH REPAIR PROTEIN MUTS, TYPE 2"/>
    <property type="match status" value="1"/>
</dbReference>
<dbReference type="PANTHER" id="PTHR11361">
    <property type="entry name" value="DNA MISMATCH REPAIR PROTEIN MUTS FAMILY MEMBER"/>
    <property type="match status" value="1"/>
</dbReference>
<dbReference type="InterPro" id="IPR007696">
    <property type="entry name" value="DNA_mismatch_repair_MutS_core"/>
</dbReference>
<accession>A0A6S6SGK2</accession>
<dbReference type="EC" id="3.6.4.-" evidence="7"/>
<keyword evidence="4 7" id="KW-0067">ATP-binding</keyword>
<evidence type="ECO:0000256" key="1">
    <source>
        <dbReference type="ARBA" id="ARBA00022730"/>
    </source>
</evidence>
<organism evidence="10">
    <name type="scientific">uncultured Campylobacterales bacterium</name>
    <dbReference type="NCBI Taxonomy" id="352960"/>
    <lineage>
        <taxon>Bacteria</taxon>
        <taxon>Pseudomonadati</taxon>
        <taxon>Campylobacterota</taxon>
        <taxon>Epsilonproteobacteria</taxon>
        <taxon>Campylobacterales</taxon>
        <taxon>environmental samples</taxon>
    </lineage>
</organism>
<dbReference type="EMBL" id="CACVAW010000013">
    <property type="protein sequence ID" value="CAA6804477.1"/>
    <property type="molecule type" value="Genomic_DNA"/>
</dbReference>
<dbReference type="GO" id="GO:0005524">
    <property type="term" value="F:ATP binding"/>
    <property type="evidence" value="ECO:0007669"/>
    <property type="project" value="UniProtKB-UniRule"/>
</dbReference>
<feature type="coiled-coil region" evidence="8">
    <location>
        <begin position="483"/>
        <end position="560"/>
    </location>
</feature>
<protein>
    <recommendedName>
        <fullName evidence="7">Endonuclease MutS2</fullName>
        <ecNumber evidence="7">3.1.-.-</ecNumber>
    </recommendedName>
    <alternativeName>
        <fullName evidence="7">Ribosome-associated protein quality control-upstream factor</fullName>
        <shortName evidence="7">RQC-upstream factor</shortName>
        <shortName evidence="7">RqcU</shortName>
        <ecNumber evidence="7">3.6.4.-</ecNumber>
    </alternativeName>
</protein>
<comment type="function">
    <text evidence="7">Acts as a ribosome collision sensor, splitting the ribosome into its 2 subunits. Detects stalled/collided 70S ribosomes which it binds and splits by an ATP-hydrolysis driven conformational change. Acts upstream of the ribosome quality control system (RQC), a ribosome-associated complex that mediates the extraction of incompletely synthesized nascent chains from stalled ribosomes and their subsequent degradation. Probably generates substrates for RQC.</text>
</comment>
<keyword evidence="7" id="KW-0255">Endonuclease</keyword>
<dbReference type="InterPro" id="IPR027417">
    <property type="entry name" value="P-loop_NTPase"/>
</dbReference>
<dbReference type="Pfam" id="PF00488">
    <property type="entry name" value="MutS_V"/>
    <property type="match status" value="1"/>
</dbReference>